<keyword evidence="2" id="KW-0963">Cytoplasm</keyword>
<dbReference type="PANTHER" id="PTHR12839">
    <property type="entry name" value="NONSENSE-MEDIATED MRNA DECAY PROTEIN 2 UP-FRAMESHIFT SUPPRESSOR 2"/>
    <property type="match status" value="1"/>
</dbReference>
<feature type="compositionally biased region" description="Low complexity" evidence="3">
    <location>
        <begin position="271"/>
        <end position="283"/>
    </location>
</feature>
<dbReference type="OrthoDB" id="27832at2759"/>
<reference evidence="5" key="1">
    <citation type="submission" date="2013-08" db="EMBL/GenBank/DDBJ databases">
        <title>Gene expansion shapes genome architecture in the human pathogen Lichtheimia corymbifera: an evolutionary genomics analysis in the ancient terrestrial Mucorales (Mucoromycotina).</title>
        <authorList>
            <person name="Schwartze V.U."/>
            <person name="Winter S."/>
            <person name="Shelest E."/>
            <person name="Marcet-Houben M."/>
            <person name="Horn F."/>
            <person name="Wehner S."/>
            <person name="Hoffmann K."/>
            <person name="Riege K."/>
            <person name="Sammeth M."/>
            <person name="Nowrousian M."/>
            <person name="Valiante V."/>
            <person name="Linde J."/>
            <person name="Jacobsen I.D."/>
            <person name="Marz M."/>
            <person name="Brakhage A.A."/>
            <person name="Gabaldon T."/>
            <person name="Bocker S."/>
            <person name="Voigt K."/>
        </authorList>
    </citation>
    <scope>NUCLEOTIDE SEQUENCE [LARGE SCALE GENOMIC DNA]</scope>
    <source>
        <strain evidence="5">FSU 9682</strain>
    </source>
</reference>
<comment type="caution">
    <text evidence="5">The sequence shown here is derived from an EMBL/GenBank/DDBJ whole genome shotgun (WGS) entry which is preliminary data.</text>
</comment>
<feature type="region of interest" description="Disordered" evidence="3">
    <location>
        <begin position="436"/>
        <end position="505"/>
    </location>
</feature>
<dbReference type="Pfam" id="PF04050">
    <property type="entry name" value="Upf2"/>
    <property type="match status" value="1"/>
</dbReference>
<evidence type="ECO:0000256" key="3">
    <source>
        <dbReference type="SAM" id="MobiDB-lite"/>
    </source>
</evidence>
<dbReference type="SMART" id="SM00543">
    <property type="entry name" value="MIF4G"/>
    <property type="match status" value="2"/>
</dbReference>
<feature type="compositionally biased region" description="Acidic residues" evidence="3">
    <location>
        <begin position="496"/>
        <end position="505"/>
    </location>
</feature>
<gene>
    <name evidence="5" type="ORF">LCOR_00148.1</name>
</gene>
<dbReference type="SUPFAM" id="SSF48371">
    <property type="entry name" value="ARM repeat"/>
    <property type="match status" value="2"/>
</dbReference>
<name>A0A068RE09_9FUNG</name>
<dbReference type="GO" id="GO:0005737">
    <property type="term" value="C:cytoplasm"/>
    <property type="evidence" value="ECO:0007669"/>
    <property type="project" value="UniProtKB-SubCell"/>
</dbReference>
<dbReference type="InterPro" id="IPR007193">
    <property type="entry name" value="Upf2/Nmd2_C"/>
</dbReference>
<dbReference type="InterPro" id="IPR039762">
    <property type="entry name" value="Nmd2/UPF2"/>
</dbReference>
<dbReference type="InterPro" id="IPR003890">
    <property type="entry name" value="MIF4G-like_typ-3"/>
</dbReference>
<dbReference type="FunFam" id="1.25.40.180:FF:000037">
    <property type="entry name" value="Nonsense-mediated mRNA decay factor (Upf2)"/>
    <property type="match status" value="1"/>
</dbReference>
<comment type="subcellular location">
    <subcellularLocation>
        <location evidence="1">Cytoplasm</location>
    </subcellularLocation>
</comment>
<feature type="domain" description="MIF4G" evidence="4">
    <location>
        <begin position="739"/>
        <end position="947"/>
    </location>
</feature>
<sequence length="1204" mass="136196">MPTKSDLREANRLAWERGKSDPSQYKNLDSNIKKNTAFIKKCKASLAADSTQQLLNDIKKLSLEKYISEVVGGVLDGMLKCKSSADAAACVEVVSALHQRFPDTFTLLLTHHLARAMQPPSKQHLASLPQEQRDKEESTRISRQRTYLRIIVELWLVGVIRNVQDGVSSLASTNLEGVESQGDGVAGFVGSSSTSSKRPQKKESEKQPSGQENFVYTILKGLLLTDMDQHVNLPLAASFLKNYGQEVLGITSRKQRAAQQQQKEEDEENESQQQQPEAAAAAAPVTAGSSTTEGSEYVTPEQRAALKQLFVDYYHSVEKHLVREHKHIKRLDSRNRETLFTRGELSEETKQNHEKMTKVYEKLLNNTQTLADALDLEMPELPEDEGVTRVSIVSAGSAHAFADAKDMLASGIWEDEDARKFYEDLPDLQVLVPGVFLESNPPKKADESKEEEESEQKQVDNETPAAPETEEKVNEEQQEAPSSPPTPAAPAPAPADDNDEPDVDPSELMENALKTVDEDDDTNAAPAKPTQLAQLDALLARLPTLGNRDLIDAAAVEFCYINSKAARKRLVKALLSVPRQRVDLLPYYARFIAILSRYFTDISDTVLAALDHEFKGLQRKKTQDLLESRVKNIRFLGELTKFRVTPAHTIFHVFKVALDDFTNQNIDIVCNLLETCGRFLLKSADTGVRMSNMLDVVMRKKNVQHLDNRQALMIENAYYQANPPERSAIVEKQRSPMELYIRKLIYGDLTKKSLDKILKQLRKLHWEDANIFKLMVKVFQKVWKVKYSNIHLLAILASGLHRYHSDFGVQVVDGVIEEIRAGLEQNIFKHNQRRIAVVKYLGELYNYRMIDSPLIFDTLYTIITFGHEFGRPARERFCSIDAPNDFFRIRLCCTLLDTCGMCFDRGSSKRKLDNFLVFFQMYIFTKAKPPMDVDFMVSDTFEMLRPQMHILASYEEANEAVDRMLLEQLKSVQGTDGKVQEDGFESESESTSDEAEEEENVDEEKEEEDEESADETDKNGAMAEPEEDVVVRKTQQISKEEEEEFEREFSRMMSESLESRKFEKKSAVLDVPIPMNLRGAQDRRTAAAQEKGVPQDKMAFTLLTKKGNRQQARTMEVPSDSVLAVTTRSKQEAEREEQQQLKKLVLNYEEREEAAARQAALEERQRLRGNFRGRKVLHMGGGGGHAYTSGPASSGNPSTNTRRR</sequence>
<feature type="compositionally biased region" description="Acidic residues" evidence="3">
    <location>
        <begin position="982"/>
        <end position="1014"/>
    </location>
</feature>
<evidence type="ECO:0000259" key="4">
    <source>
        <dbReference type="SMART" id="SM00543"/>
    </source>
</evidence>
<keyword evidence="6" id="KW-1185">Reference proteome</keyword>
<dbReference type="EMBL" id="CBTN010000001">
    <property type="protein sequence ID" value="CDH48363.1"/>
    <property type="molecule type" value="Genomic_DNA"/>
</dbReference>
<dbReference type="Proteomes" id="UP000027586">
    <property type="component" value="Unassembled WGS sequence"/>
</dbReference>
<dbReference type="GO" id="GO:0003723">
    <property type="term" value="F:RNA binding"/>
    <property type="evidence" value="ECO:0007669"/>
    <property type="project" value="InterPro"/>
</dbReference>
<protein>
    <submittedName>
        <fullName evidence="5">Nonsense-mediated mrna decay factor</fullName>
    </submittedName>
</protein>
<dbReference type="STRING" id="1263082.A0A068RE09"/>
<feature type="region of interest" description="Disordered" evidence="3">
    <location>
        <begin position="181"/>
        <end position="209"/>
    </location>
</feature>
<feature type="region of interest" description="Disordered" evidence="3">
    <location>
        <begin position="1172"/>
        <end position="1204"/>
    </location>
</feature>
<feature type="compositionally biased region" description="Pro residues" evidence="3">
    <location>
        <begin position="482"/>
        <end position="493"/>
    </location>
</feature>
<accession>A0A068RE09</accession>
<dbReference type="GO" id="GO:0000184">
    <property type="term" value="P:nuclear-transcribed mRNA catabolic process, nonsense-mediated decay"/>
    <property type="evidence" value="ECO:0007669"/>
    <property type="project" value="InterPro"/>
</dbReference>
<feature type="region of interest" description="Disordered" evidence="3">
    <location>
        <begin position="972"/>
        <end position="1050"/>
    </location>
</feature>
<dbReference type="GO" id="GO:0035145">
    <property type="term" value="C:exon-exon junction complex"/>
    <property type="evidence" value="ECO:0007669"/>
    <property type="project" value="TreeGrafter"/>
</dbReference>
<evidence type="ECO:0000313" key="6">
    <source>
        <dbReference type="Proteomes" id="UP000027586"/>
    </source>
</evidence>
<feature type="compositionally biased region" description="Polar residues" evidence="3">
    <location>
        <begin position="1190"/>
        <end position="1204"/>
    </location>
</feature>
<feature type="compositionally biased region" description="Basic and acidic residues" evidence="3">
    <location>
        <begin position="1"/>
        <end position="20"/>
    </location>
</feature>
<feature type="region of interest" description="Disordered" evidence="3">
    <location>
        <begin position="1"/>
        <end position="27"/>
    </location>
</feature>
<dbReference type="PANTHER" id="PTHR12839:SF7">
    <property type="entry name" value="REGULATOR OF NONSENSE TRANSCRIPTS 2"/>
    <property type="match status" value="1"/>
</dbReference>
<dbReference type="InterPro" id="IPR016024">
    <property type="entry name" value="ARM-type_fold"/>
</dbReference>
<proteinExistence type="predicted"/>
<feature type="compositionally biased region" description="Basic and acidic residues" evidence="3">
    <location>
        <begin position="1129"/>
        <end position="1139"/>
    </location>
</feature>
<evidence type="ECO:0000256" key="1">
    <source>
        <dbReference type="ARBA" id="ARBA00004496"/>
    </source>
</evidence>
<dbReference type="VEuPathDB" id="FungiDB:LCOR_00148.1"/>
<feature type="region of interest" description="Disordered" evidence="3">
    <location>
        <begin position="254"/>
        <end position="298"/>
    </location>
</feature>
<feature type="region of interest" description="Disordered" evidence="3">
    <location>
        <begin position="1106"/>
        <end position="1139"/>
    </location>
</feature>
<dbReference type="AlphaFoldDB" id="A0A068RE09"/>
<feature type="region of interest" description="Disordered" evidence="3">
    <location>
        <begin position="119"/>
        <end position="139"/>
    </location>
</feature>
<feature type="domain" description="MIF4G" evidence="4">
    <location>
        <begin position="532"/>
        <end position="724"/>
    </location>
</feature>
<evidence type="ECO:0000313" key="5">
    <source>
        <dbReference type="EMBL" id="CDH48363.1"/>
    </source>
</evidence>
<evidence type="ECO:0000256" key="2">
    <source>
        <dbReference type="ARBA" id="ARBA00022490"/>
    </source>
</evidence>
<dbReference type="Gene3D" id="4.10.80.160">
    <property type="match status" value="1"/>
</dbReference>
<dbReference type="Gene3D" id="1.25.40.180">
    <property type="match status" value="3"/>
</dbReference>
<dbReference type="Pfam" id="PF02854">
    <property type="entry name" value="MIF4G"/>
    <property type="match status" value="2"/>
</dbReference>
<organism evidence="5 6">
    <name type="scientific">Lichtheimia corymbifera JMRC:FSU:9682</name>
    <dbReference type="NCBI Taxonomy" id="1263082"/>
    <lineage>
        <taxon>Eukaryota</taxon>
        <taxon>Fungi</taxon>
        <taxon>Fungi incertae sedis</taxon>
        <taxon>Mucoromycota</taxon>
        <taxon>Mucoromycotina</taxon>
        <taxon>Mucoromycetes</taxon>
        <taxon>Mucorales</taxon>
        <taxon>Lichtheimiaceae</taxon>
        <taxon>Lichtheimia</taxon>
    </lineage>
</organism>